<comment type="caution">
    <text evidence="1">The sequence shown here is derived from an EMBL/GenBank/DDBJ whole genome shotgun (WGS) entry which is preliminary data.</text>
</comment>
<dbReference type="OrthoDB" id="4320263at2"/>
<name>A0A5N8XL56_9ACTN</name>
<dbReference type="RefSeq" id="WP_152773683.1">
    <property type="nucleotide sequence ID" value="NZ_VJZC01000193.1"/>
</dbReference>
<evidence type="ECO:0000313" key="1">
    <source>
        <dbReference type="EMBL" id="MPY60201.1"/>
    </source>
</evidence>
<sequence length="77" mass="8539">MLKPHPAILRRLVEEYEEVMHRESREPVSRPGRRAQDLAYTLCVTMGTRDVRRAVAEARRQVAAGNEPMAGGAPVGA</sequence>
<organism evidence="1 2">
    <name type="scientific">Streptomyces spongiae</name>
    <dbReference type="NCBI Taxonomy" id="565072"/>
    <lineage>
        <taxon>Bacteria</taxon>
        <taxon>Bacillati</taxon>
        <taxon>Actinomycetota</taxon>
        <taxon>Actinomycetes</taxon>
        <taxon>Kitasatosporales</taxon>
        <taxon>Streptomycetaceae</taxon>
        <taxon>Streptomyces</taxon>
    </lineage>
</organism>
<dbReference type="Pfam" id="PF17196">
    <property type="entry name" value="DUF5133"/>
    <property type="match status" value="1"/>
</dbReference>
<protein>
    <submittedName>
        <fullName evidence="1">DUF5133 domain-containing protein</fullName>
    </submittedName>
</protein>
<evidence type="ECO:0000313" key="2">
    <source>
        <dbReference type="Proteomes" id="UP000400924"/>
    </source>
</evidence>
<keyword evidence="2" id="KW-1185">Reference proteome</keyword>
<accession>A0A5N8XL56</accession>
<dbReference type="EMBL" id="VJZC01000193">
    <property type="protein sequence ID" value="MPY60201.1"/>
    <property type="molecule type" value="Genomic_DNA"/>
</dbReference>
<proteinExistence type="predicted"/>
<dbReference type="Proteomes" id="UP000400924">
    <property type="component" value="Unassembled WGS sequence"/>
</dbReference>
<dbReference type="InterPro" id="IPR033457">
    <property type="entry name" value="DUF5133"/>
</dbReference>
<gene>
    <name evidence="1" type="ORF">FNH08_24410</name>
</gene>
<dbReference type="AlphaFoldDB" id="A0A5N8XL56"/>
<reference evidence="1 2" key="1">
    <citation type="submission" date="2019-07" db="EMBL/GenBank/DDBJ databases">
        <title>New species of Amycolatopsis and Streptomyces.</title>
        <authorList>
            <person name="Duangmal K."/>
            <person name="Teo W.F.A."/>
            <person name="Lipun K."/>
        </authorList>
    </citation>
    <scope>NUCLEOTIDE SEQUENCE [LARGE SCALE GENOMIC DNA]</scope>
    <source>
        <strain evidence="1 2">NBRC 106415</strain>
    </source>
</reference>